<evidence type="ECO:0000256" key="10">
    <source>
        <dbReference type="PIRSR" id="PIRSR000439-1"/>
    </source>
</evidence>
<feature type="compositionally biased region" description="Basic and acidic residues" evidence="11">
    <location>
        <begin position="12"/>
        <end position="43"/>
    </location>
</feature>
<dbReference type="OrthoDB" id="311973at2759"/>
<dbReference type="KEGG" id="tet:TTHERM_00895740"/>
<dbReference type="HOGENOM" id="CLU_018190_2_0_1"/>
<sequence length="516" mass="60860">MSSSKLSAKQHSKSEAIQENGKAHHKEDNLTKKDVDEGIKSSDSETTSSLKREFFQLRPSLLDELEENSEIRKSKFRGVFMALYLLIFTFLLSKPIQNFIKNGYAFSPVLFNSFKNDFFLCIITWPLFYAWSYTAFILQKLILLGLNDKLASILQHSTQSAIFVYTIYMTFTRDWCSTHATFCCLLACSHFMKMHSYTQANKKYREIYLRSQKQSIIKKKVSGNKEFSDEDKKAVNSSNDQQKQKGQTNGKNSISQNVEDSDNEDKKKDIPYPQNINIKNFTLFMWMPVLIYEKSYPRSPKVRIWYILLKSTITAFCILAAYAIWTDYVMPVIQLGHTIHRIELIFQLLLPLGAFNMCLFYILFENILGVFAEITRFGDRKFFDDWWNCTSYEEYNRKWNRPVHLFLYRHVYLECLEEYKTSKFTAQLVTFFFSALLHEWIAVMVFRIVRPILFGFMLFQIPLFFMMKPFKGQALGNAIFWFGLFMGPTLIAVGYLRSDEYVTHYFSYQWYTQNDL</sequence>
<evidence type="ECO:0000256" key="8">
    <source>
        <dbReference type="ARBA" id="ARBA00023315"/>
    </source>
</evidence>
<dbReference type="InParanoid" id="Q22E53"/>
<feature type="transmembrane region" description="Helical" evidence="12">
    <location>
        <begin position="424"/>
        <end position="442"/>
    </location>
</feature>
<evidence type="ECO:0000313" key="14">
    <source>
        <dbReference type="Proteomes" id="UP000009168"/>
    </source>
</evidence>
<keyword evidence="8 9" id="KW-0012">Acyltransferase</keyword>
<feature type="region of interest" description="Disordered" evidence="11">
    <location>
        <begin position="220"/>
        <end position="271"/>
    </location>
</feature>
<comment type="similarity">
    <text evidence="2 9">Belongs to the membrane-bound acyltransferase family. Sterol o-acyltransferase subfamily.</text>
</comment>
<dbReference type="OMA" id="WWNCVSF"/>
<keyword evidence="14" id="KW-1185">Reference proteome</keyword>
<dbReference type="EMBL" id="GG662758">
    <property type="protein sequence ID" value="EAR83561.1"/>
    <property type="molecule type" value="Genomic_DNA"/>
</dbReference>
<feature type="region of interest" description="Disordered" evidence="11">
    <location>
        <begin position="1"/>
        <end position="45"/>
    </location>
</feature>
<feature type="transmembrane region" description="Helical" evidence="12">
    <location>
        <begin position="345"/>
        <end position="364"/>
    </location>
</feature>
<evidence type="ECO:0000256" key="6">
    <source>
        <dbReference type="ARBA" id="ARBA00022989"/>
    </source>
</evidence>
<proteinExistence type="inferred from homology"/>
<name>Q22E53_TETTS</name>
<dbReference type="PIRSF" id="PIRSF000439">
    <property type="entry name" value="Oat_ACAT_DAG_ARE"/>
    <property type="match status" value="1"/>
</dbReference>
<evidence type="ECO:0000256" key="4">
    <source>
        <dbReference type="ARBA" id="ARBA00022692"/>
    </source>
</evidence>
<keyword evidence="5 9" id="KW-0256">Endoplasmic reticulum</keyword>
<dbReference type="Pfam" id="PF03062">
    <property type="entry name" value="MBOAT"/>
    <property type="match status" value="1"/>
</dbReference>
<dbReference type="GO" id="GO:0005789">
    <property type="term" value="C:endoplasmic reticulum membrane"/>
    <property type="evidence" value="ECO:0007669"/>
    <property type="project" value="UniProtKB-SubCell"/>
</dbReference>
<evidence type="ECO:0000256" key="9">
    <source>
        <dbReference type="PIRNR" id="PIRNR000439"/>
    </source>
</evidence>
<dbReference type="eggNOG" id="KOG0380">
    <property type="taxonomic scope" value="Eukaryota"/>
</dbReference>
<evidence type="ECO:0000256" key="2">
    <source>
        <dbReference type="ARBA" id="ARBA00009010"/>
    </source>
</evidence>
<dbReference type="InterPro" id="IPR004299">
    <property type="entry name" value="MBOAT_fam"/>
</dbReference>
<organism evidence="13 14">
    <name type="scientific">Tetrahymena thermophila (strain SB210)</name>
    <dbReference type="NCBI Taxonomy" id="312017"/>
    <lineage>
        <taxon>Eukaryota</taxon>
        <taxon>Sar</taxon>
        <taxon>Alveolata</taxon>
        <taxon>Ciliophora</taxon>
        <taxon>Intramacronucleata</taxon>
        <taxon>Oligohymenophorea</taxon>
        <taxon>Hymenostomatida</taxon>
        <taxon>Tetrahymenina</taxon>
        <taxon>Tetrahymenidae</taxon>
        <taxon>Tetrahymena</taxon>
    </lineage>
</organism>
<evidence type="ECO:0000313" key="13">
    <source>
        <dbReference type="EMBL" id="EAR83561.1"/>
    </source>
</evidence>
<evidence type="ECO:0000256" key="11">
    <source>
        <dbReference type="SAM" id="MobiDB-lite"/>
    </source>
</evidence>
<keyword evidence="6 12" id="KW-1133">Transmembrane helix</keyword>
<keyword evidence="7 9" id="KW-0472">Membrane</keyword>
<keyword evidence="3 9" id="KW-0808">Transferase</keyword>
<dbReference type="Proteomes" id="UP000009168">
    <property type="component" value="Unassembled WGS sequence"/>
</dbReference>
<dbReference type="AlphaFoldDB" id="Q22E53"/>
<protein>
    <recommendedName>
        <fullName evidence="9">O-acyltransferase</fullName>
    </recommendedName>
</protein>
<dbReference type="GeneID" id="7835594"/>
<gene>
    <name evidence="13" type="ORF">TTHERM_00895740</name>
</gene>
<keyword evidence="4 12" id="KW-0812">Transmembrane</keyword>
<comment type="subcellular location">
    <subcellularLocation>
        <location evidence="1 9">Endoplasmic reticulum membrane</location>
        <topology evidence="1 9">Multi-pass membrane protein</topology>
    </subcellularLocation>
</comment>
<evidence type="ECO:0000256" key="1">
    <source>
        <dbReference type="ARBA" id="ARBA00004477"/>
    </source>
</evidence>
<evidence type="ECO:0000256" key="12">
    <source>
        <dbReference type="SAM" id="Phobius"/>
    </source>
</evidence>
<feature type="transmembrane region" description="Helical" evidence="12">
    <location>
        <begin position="117"/>
        <end position="138"/>
    </location>
</feature>
<feature type="transmembrane region" description="Helical" evidence="12">
    <location>
        <begin position="78"/>
        <end position="97"/>
    </location>
</feature>
<feature type="active site" evidence="10">
    <location>
        <position position="438"/>
    </location>
</feature>
<accession>Q22E53</accession>
<evidence type="ECO:0000256" key="7">
    <source>
        <dbReference type="ARBA" id="ARBA00023136"/>
    </source>
</evidence>
<dbReference type="RefSeq" id="XP_001031224.1">
    <property type="nucleotide sequence ID" value="XM_001031224.3"/>
</dbReference>
<dbReference type="InterPro" id="IPR014371">
    <property type="entry name" value="Oat_ACAT_DAG_ARE"/>
</dbReference>
<feature type="transmembrane region" description="Helical" evidence="12">
    <location>
        <begin position="304"/>
        <end position="325"/>
    </location>
</feature>
<dbReference type="PANTHER" id="PTHR10408:SF9">
    <property type="entry name" value="STEROL O-ACYLTRANSFERASE 2-RELATED"/>
    <property type="match status" value="1"/>
</dbReference>
<evidence type="ECO:0000256" key="3">
    <source>
        <dbReference type="ARBA" id="ARBA00022679"/>
    </source>
</evidence>
<dbReference type="STRING" id="312017.Q22E53"/>
<dbReference type="GO" id="GO:0008374">
    <property type="term" value="F:O-acyltransferase activity"/>
    <property type="evidence" value="ECO:0007669"/>
    <property type="project" value="InterPro"/>
</dbReference>
<feature type="transmembrane region" description="Helical" evidence="12">
    <location>
        <begin position="478"/>
        <end position="496"/>
    </location>
</feature>
<dbReference type="PANTHER" id="PTHR10408">
    <property type="entry name" value="STEROL O-ACYLTRANSFERASE"/>
    <property type="match status" value="1"/>
</dbReference>
<reference evidence="14" key="1">
    <citation type="journal article" date="2006" name="PLoS Biol.">
        <title>Macronuclear genome sequence of the ciliate Tetrahymena thermophila, a model eukaryote.</title>
        <authorList>
            <person name="Eisen J.A."/>
            <person name="Coyne R.S."/>
            <person name="Wu M."/>
            <person name="Wu D."/>
            <person name="Thiagarajan M."/>
            <person name="Wortman J.R."/>
            <person name="Badger J.H."/>
            <person name="Ren Q."/>
            <person name="Amedeo P."/>
            <person name="Jones K.M."/>
            <person name="Tallon L.J."/>
            <person name="Delcher A.L."/>
            <person name="Salzberg S.L."/>
            <person name="Silva J.C."/>
            <person name="Haas B.J."/>
            <person name="Majoros W.H."/>
            <person name="Farzad M."/>
            <person name="Carlton J.M."/>
            <person name="Smith R.K. Jr."/>
            <person name="Garg J."/>
            <person name="Pearlman R.E."/>
            <person name="Karrer K.M."/>
            <person name="Sun L."/>
            <person name="Manning G."/>
            <person name="Elde N.C."/>
            <person name="Turkewitz A.P."/>
            <person name="Asai D.J."/>
            <person name="Wilkes D.E."/>
            <person name="Wang Y."/>
            <person name="Cai H."/>
            <person name="Collins K."/>
            <person name="Stewart B.A."/>
            <person name="Lee S.R."/>
            <person name="Wilamowska K."/>
            <person name="Weinberg Z."/>
            <person name="Ruzzo W.L."/>
            <person name="Wloga D."/>
            <person name="Gaertig J."/>
            <person name="Frankel J."/>
            <person name="Tsao C.-C."/>
            <person name="Gorovsky M.A."/>
            <person name="Keeling P.J."/>
            <person name="Waller R.F."/>
            <person name="Patron N.J."/>
            <person name="Cherry J.M."/>
            <person name="Stover N.A."/>
            <person name="Krieger C.J."/>
            <person name="del Toro C."/>
            <person name="Ryder H.F."/>
            <person name="Williamson S.C."/>
            <person name="Barbeau R.A."/>
            <person name="Hamilton E.P."/>
            <person name="Orias E."/>
        </authorList>
    </citation>
    <scope>NUCLEOTIDE SEQUENCE [LARGE SCALE GENOMIC DNA]</scope>
    <source>
        <strain evidence="14">SB210</strain>
    </source>
</reference>
<evidence type="ECO:0000256" key="5">
    <source>
        <dbReference type="ARBA" id="ARBA00022824"/>
    </source>
</evidence>